<feature type="transmembrane region" description="Helical" evidence="2">
    <location>
        <begin position="99"/>
        <end position="119"/>
    </location>
</feature>
<evidence type="ECO:0000256" key="1">
    <source>
        <dbReference type="SAM" id="MobiDB-lite"/>
    </source>
</evidence>
<feature type="transmembrane region" description="Helical" evidence="2">
    <location>
        <begin position="628"/>
        <end position="646"/>
    </location>
</feature>
<sequence>MKYADPHACPACRGAISGGTTCPHCAFDLTSRQAHQLWGLFLQADQLVLEGRTSAATVAPVPVAVAAASAGPRPAPVAPPLGGTRPSPQPARSWSTGSLLLALGAVCLVVAGIIFVTVAWGSLGILGRALILLLVTALVGAGAAWATRRRLFGTAEALWGVFLALITVDVLAAVGEGLFGLEWSDFAVVSVFWTVLVVAVGVVVAGWARSTHQHDLVTPQVAAGLAPWISAPAVADRLGQLGDGDHWFWATLVALVLPLAAAVGAHRNRLRWMLLPSGALAIGFVVVLVFLAMGESVDGSPVLTPLEALPTLTLAAAAVVGAVRVPVLRPWLAGFATAAGLWLVGTAVAGWAWKLEASVSAGLVAVAVVVALLAHFVLGAGAWSLGLRWGAVVSGAVPLLWIAGVAFMNLERVDQANAVADLGYSSADLWVGPGEIEIAEGGWVIAVIVPLLAAWWAARRWESPTLAPDAWRWPVAQVAGGAAVVTAVASSTLPFLVHAIVVVVVGAALAAGLRRAPWPAVLVPPIVVAFAMIVVPIDETPVTAWAWGLAAAGFAVCALVSFDDPSDVRRGISAVSAGLGAAAAIATIATVLRIVDVEPDWWATIIAGVAAATLLLTLALDDVPWHRIALEIVAGLALLVALGSVADDLATVALLCVIGAVAAAIVGLLDDDRPHLRWVSVGLVGAAWVARLAASDVGTVEAYTAPFAVALLAAGAWRLHADPASRTWTALTPGLTLGLLPSLPQAIDEPTGLRALLLALVAAVVLLTGVVLRWGAPVVAGAAVLLVLVLVNVGPTAFALQRWILIAIAGVVLLVVGTTWEKRVAEGRALVARIAALR</sequence>
<feature type="transmembrane region" description="Helical" evidence="2">
    <location>
        <begin position="601"/>
        <end position="621"/>
    </location>
</feature>
<feature type="transmembrane region" description="Helical" evidence="2">
    <location>
        <begin position="247"/>
        <end position="265"/>
    </location>
</feature>
<keyword evidence="2" id="KW-0472">Membrane</keyword>
<dbReference type="Proteomes" id="UP000321769">
    <property type="component" value="Unassembled WGS sequence"/>
</dbReference>
<evidence type="ECO:0000313" key="4">
    <source>
        <dbReference type="Proteomes" id="UP000321769"/>
    </source>
</evidence>
<dbReference type="EMBL" id="BJZQ01000013">
    <property type="protein sequence ID" value="GEO90034.1"/>
    <property type="molecule type" value="Genomic_DNA"/>
</dbReference>
<keyword evidence="2" id="KW-1133">Transmembrane helix</keyword>
<evidence type="ECO:0008006" key="5">
    <source>
        <dbReference type="Google" id="ProtNLM"/>
    </source>
</evidence>
<gene>
    <name evidence="3" type="ORF">AFL01nite_23610</name>
</gene>
<feature type="transmembrane region" description="Helical" evidence="2">
    <location>
        <begin position="676"/>
        <end position="694"/>
    </location>
</feature>
<keyword evidence="2" id="KW-0812">Transmembrane</keyword>
<feature type="transmembrane region" description="Helical" evidence="2">
    <location>
        <begin position="652"/>
        <end position="669"/>
    </location>
</feature>
<evidence type="ECO:0000256" key="2">
    <source>
        <dbReference type="SAM" id="Phobius"/>
    </source>
</evidence>
<feature type="transmembrane region" description="Helical" evidence="2">
    <location>
        <begin position="495"/>
        <end position="513"/>
    </location>
</feature>
<feature type="region of interest" description="Disordered" evidence="1">
    <location>
        <begin position="70"/>
        <end position="90"/>
    </location>
</feature>
<feature type="transmembrane region" description="Helical" evidence="2">
    <location>
        <begin position="574"/>
        <end position="595"/>
    </location>
</feature>
<dbReference type="RefSeq" id="WP_146827902.1">
    <property type="nucleotide sequence ID" value="NZ_BAAAYQ010000006.1"/>
</dbReference>
<feature type="transmembrane region" description="Helical" evidence="2">
    <location>
        <begin position="470"/>
        <end position="489"/>
    </location>
</feature>
<feature type="transmembrane region" description="Helical" evidence="2">
    <location>
        <begin position="359"/>
        <end position="378"/>
    </location>
</feature>
<protein>
    <recommendedName>
        <fullName evidence="5">DUF2157 domain-containing protein</fullName>
    </recommendedName>
</protein>
<dbReference type="AlphaFoldDB" id="A0A512HX83"/>
<organism evidence="3 4">
    <name type="scientific">Aeromicrobium flavum</name>
    <dbReference type="NCBI Taxonomy" id="416568"/>
    <lineage>
        <taxon>Bacteria</taxon>
        <taxon>Bacillati</taxon>
        <taxon>Actinomycetota</taxon>
        <taxon>Actinomycetes</taxon>
        <taxon>Propionibacteriales</taxon>
        <taxon>Nocardioidaceae</taxon>
        <taxon>Aeromicrobium</taxon>
    </lineage>
</organism>
<dbReference type="OrthoDB" id="3790598at2"/>
<feature type="transmembrane region" description="Helical" evidence="2">
    <location>
        <begin position="441"/>
        <end position="458"/>
    </location>
</feature>
<proteinExistence type="predicted"/>
<feature type="transmembrane region" description="Helical" evidence="2">
    <location>
        <begin position="520"/>
        <end position="537"/>
    </location>
</feature>
<evidence type="ECO:0000313" key="3">
    <source>
        <dbReference type="EMBL" id="GEO90034.1"/>
    </source>
</evidence>
<feature type="transmembrane region" description="Helical" evidence="2">
    <location>
        <begin position="186"/>
        <end position="207"/>
    </location>
</feature>
<keyword evidence="4" id="KW-1185">Reference proteome</keyword>
<feature type="transmembrane region" description="Helical" evidence="2">
    <location>
        <begin position="308"/>
        <end position="325"/>
    </location>
</feature>
<feature type="transmembrane region" description="Helical" evidence="2">
    <location>
        <begin position="125"/>
        <end position="145"/>
    </location>
</feature>
<feature type="transmembrane region" description="Helical" evidence="2">
    <location>
        <begin position="332"/>
        <end position="353"/>
    </location>
</feature>
<accession>A0A512HX83</accession>
<feature type="transmembrane region" description="Helical" evidence="2">
    <location>
        <begin position="753"/>
        <end position="772"/>
    </location>
</feature>
<dbReference type="NCBIfam" id="NF047321">
    <property type="entry name" value="SCO7613_CTERM"/>
    <property type="match status" value="1"/>
</dbReference>
<comment type="caution">
    <text evidence="3">The sequence shown here is derived from an EMBL/GenBank/DDBJ whole genome shotgun (WGS) entry which is preliminary data.</text>
</comment>
<dbReference type="InterPro" id="IPR058062">
    <property type="entry name" value="SCO7613_C"/>
</dbReference>
<feature type="transmembrane region" description="Helical" evidence="2">
    <location>
        <begin position="543"/>
        <end position="562"/>
    </location>
</feature>
<reference evidence="3 4" key="1">
    <citation type="submission" date="2019-07" db="EMBL/GenBank/DDBJ databases">
        <title>Whole genome shotgun sequence of Aeromicrobium flavum NBRC 107625.</title>
        <authorList>
            <person name="Hosoyama A."/>
            <person name="Uohara A."/>
            <person name="Ohji S."/>
            <person name="Ichikawa N."/>
        </authorList>
    </citation>
    <scope>NUCLEOTIDE SEQUENCE [LARGE SCALE GENOMIC DNA]</scope>
    <source>
        <strain evidence="3 4">NBRC 107625</strain>
    </source>
</reference>
<feature type="transmembrane region" description="Helical" evidence="2">
    <location>
        <begin position="385"/>
        <end position="407"/>
    </location>
</feature>
<feature type="transmembrane region" description="Helical" evidence="2">
    <location>
        <begin position="779"/>
        <end position="797"/>
    </location>
</feature>
<feature type="transmembrane region" description="Helical" evidence="2">
    <location>
        <begin position="272"/>
        <end position="293"/>
    </location>
</feature>
<name>A0A512HX83_9ACTN</name>
<feature type="transmembrane region" description="Helical" evidence="2">
    <location>
        <begin position="803"/>
        <end position="820"/>
    </location>
</feature>
<feature type="transmembrane region" description="Helical" evidence="2">
    <location>
        <begin position="157"/>
        <end position="174"/>
    </location>
</feature>